<feature type="compositionally biased region" description="Polar residues" evidence="2">
    <location>
        <begin position="62"/>
        <end position="77"/>
    </location>
</feature>
<feature type="compositionally biased region" description="Polar residues" evidence="2">
    <location>
        <begin position="1"/>
        <end position="23"/>
    </location>
</feature>
<evidence type="ECO:0000256" key="2">
    <source>
        <dbReference type="SAM" id="MobiDB-lite"/>
    </source>
</evidence>
<feature type="compositionally biased region" description="Polar residues" evidence="2">
    <location>
        <begin position="42"/>
        <end position="51"/>
    </location>
</feature>
<evidence type="ECO:0000313" key="4">
    <source>
        <dbReference type="Proteomes" id="UP000053593"/>
    </source>
</evidence>
<evidence type="ECO:0000313" key="3">
    <source>
        <dbReference type="EMBL" id="KIK51047.1"/>
    </source>
</evidence>
<protein>
    <submittedName>
        <fullName evidence="3">Uncharacterized protein</fullName>
    </submittedName>
</protein>
<feature type="compositionally biased region" description="Basic and acidic residues" evidence="2">
    <location>
        <begin position="52"/>
        <end position="61"/>
    </location>
</feature>
<reference evidence="3 4" key="1">
    <citation type="submission" date="2014-04" db="EMBL/GenBank/DDBJ databases">
        <title>Evolutionary Origins and Diversification of the Mycorrhizal Mutualists.</title>
        <authorList>
            <consortium name="DOE Joint Genome Institute"/>
            <consortium name="Mycorrhizal Genomics Consortium"/>
            <person name="Kohler A."/>
            <person name="Kuo A."/>
            <person name="Nagy L.G."/>
            <person name="Floudas D."/>
            <person name="Copeland A."/>
            <person name="Barry K.W."/>
            <person name="Cichocki N."/>
            <person name="Veneault-Fourrey C."/>
            <person name="LaButti K."/>
            <person name="Lindquist E.A."/>
            <person name="Lipzen A."/>
            <person name="Lundell T."/>
            <person name="Morin E."/>
            <person name="Murat C."/>
            <person name="Riley R."/>
            <person name="Ohm R."/>
            <person name="Sun H."/>
            <person name="Tunlid A."/>
            <person name="Henrissat B."/>
            <person name="Grigoriev I.V."/>
            <person name="Hibbett D.S."/>
            <person name="Martin F."/>
        </authorList>
    </citation>
    <scope>NUCLEOTIDE SEQUENCE [LARGE SCALE GENOMIC DNA]</scope>
    <source>
        <strain evidence="3 4">FD-317 M1</strain>
    </source>
</reference>
<name>A0A0D0C0G1_9AGAR</name>
<proteinExistence type="predicted"/>
<feature type="region of interest" description="Disordered" evidence="2">
    <location>
        <begin position="1"/>
        <end position="108"/>
    </location>
</feature>
<dbReference type="HOGENOM" id="CLU_566261_0_0_1"/>
<feature type="coiled-coil region" evidence="1">
    <location>
        <begin position="381"/>
        <end position="424"/>
    </location>
</feature>
<organism evidence="3 4">
    <name type="scientific">Collybiopsis luxurians FD-317 M1</name>
    <dbReference type="NCBI Taxonomy" id="944289"/>
    <lineage>
        <taxon>Eukaryota</taxon>
        <taxon>Fungi</taxon>
        <taxon>Dikarya</taxon>
        <taxon>Basidiomycota</taxon>
        <taxon>Agaricomycotina</taxon>
        <taxon>Agaricomycetes</taxon>
        <taxon>Agaricomycetidae</taxon>
        <taxon>Agaricales</taxon>
        <taxon>Marasmiineae</taxon>
        <taxon>Omphalotaceae</taxon>
        <taxon>Collybiopsis</taxon>
        <taxon>Collybiopsis luxurians</taxon>
    </lineage>
</organism>
<dbReference type="EMBL" id="KN834874">
    <property type="protein sequence ID" value="KIK51047.1"/>
    <property type="molecule type" value="Genomic_DNA"/>
</dbReference>
<evidence type="ECO:0000256" key="1">
    <source>
        <dbReference type="SAM" id="Coils"/>
    </source>
</evidence>
<dbReference type="AlphaFoldDB" id="A0A0D0C0G1"/>
<keyword evidence="4" id="KW-1185">Reference proteome</keyword>
<dbReference type="Proteomes" id="UP000053593">
    <property type="component" value="Unassembled WGS sequence"/>
</dbReference>
<gene>
    <name evidence="3" type="ORF">GYMLUDRAFT_982793</name>
</gene>
<feature type="coiled-coil region" evidence="1">
    <location>
        <begin position="157"/>
        <end position="184"/>
    </location>
</feature>
<sequence>MSTTCVATSSSLAQSRGSGTYNSEQERQEYWEVRKEKRPENRVSSQHLQQNFDKEGLKSIEPDNNTTPLVCTNASSSDPPPPFYGGARANQGNPGSNEIDKAESDPSAGERVFANYEKYDHLNGEVAPRETDIQSREQLERVLAQMVQIGATFHLFKEQAQKLIKKEQDDLELLCRALDNANNLDALDTEAKLFPEQQISGIQAGPEKIQQDRIMQLQAREARVAVREEDVAVREEDVAAREEHLALEEKRLKEKNASVTAREDDVVSREKEVAEREEDIATREACIKDDTQVPYSSFARRRAELEDMAAKQREQADARQAELERQDKELDIRREGVRRMEKEIRLKIDRLDEERNDVSESRLKAADKLFEDLKLISAMKEERLAEQIKIDEKDLELKEKERRIGVKEKQLEQLQNIIADYLRQLRSRGVGARESEADESSASHPTHPQFFPGAGQFSFNAQAIYMVGQNLYDHLREFNRLR</sequence>
<feature type="compositionally biased region" description="Basic and acidic residues" evidence="2">
    <location>
        <begin position="24"/>
        <end position="41"/>
    </location>
</feature>
<accession>A0A0D0C0G1</accession>
<keyword evidence="1" id="KW-0175">Coiled coil</keyword>
<feature type="coiled-coil region" evidence="1">
    <location>
        <begin position="302"/>
        <end position="357"/>
    </location>
</feature>